<sequence length="67" mass="7603">MKKVYTVIATTLLSFVFQYNYAQQDAQYTQYMYNTISVNPAYAGSRGVMSIMGLHRSQWVGLDGAPR</sequence>
<evidence type="ECO:0000313" key="2">
    <source>
        <dbReference type="EMBL" id="MBL0686179.1"/>
    </source>
</evidence>
<dbReference type="InterPro" id="IPR019861">
    <property type="entry name" value="PorP/SprF_Bacteroidetes"/>
</dbReference>
<dbReference type="Proteomes" id="UP000651057">
    <property type="component" value="Unassembled WGS sequence"/>
</dbReference>
<accession>A0A937A8I8</accession>
<comment type="caution">
    <text evidence="2">The sequence shown here is derived from an EMBL/GenBank/DDBJ whole genome shotgun (WGS) entry which is preliminary data.</text>
</comment>
<dbReference type="AlphaFoldDB" id="A0A937A8I8"/>
<evidence type="ECO:0000256" key="1">
    <source>
        <dbReference type="SAM" id="SignalP"/>
    </source>
</evidence>
<reference evidence="2" key="1">
    <citation type="submission" date="2021-01" db="EMBL/GenBank/DDBJ databases">
        <authorList>
            <person name="Zhong Y.L."/>
        </authorList>
    </citation>
    <scope>NUCLEOTIDE SEQUENCE</scope>
    <source>
        <strain evidence="2">KCTC 23302</strain>
    </source>
</reference>
<dbReference type="EMBL" id="JAERQJ010000024">
    <property type="protein sequence ID" value="MBL0686179.1"/>
    <property type="molecule type" value="Genomic_DNA"/>
</dbReference>
<gene>
    <name evidence="2" type="ORF">JJQ60_21825</name>
</gene>
<feature type="signal peptide" evidence="1">
    <location>
        <begin position="1"/>
        <end position="22"/>
    </location>
</feature>
<organism evidence="2 3">
    <name type="scientific">Aquimarina mytili</name>
    <dbReference type="NCBI Taxonomy" id="874423"/>
    <lineage>
        <taxon>Bacteria</taxon>
        <taxon>Pseudomonadati</taxon>
        <taxon>Bacteroidota</taxon>
        <taxon>Flavobacteriia</taxon>
        <taxon>Flavobacteriales</taxon>
        <taxon>Flavobacteriaceae</taxon>
        <taxon>Aquimarina</taxon>
    </lineage>
</organism>
<feature type="chain" id="PRO_5037001619" evidence="1">
    <location>
        <begin position="23"/>
        <end position="67"/>
    </location>
</feature>
<feature type="non-terminal residue" evidence="2">
    <location>
        <position position="67"/>
    </location>
</feature>
<dbReference type="RefSeq" id="WP_201924768.1">
    <property type="nucleotide sequence ID" value="NZ_JAERQJ010000024.1"/>
</dbReference>
<evidence type="ECO:0000313" key="3">
    <source>
        <dbReference type="Proteomes" id="UP000651057"/>
    </source>
</evidence>
<keyword evidence="3" id="KW-1185">Reference proteome</keyword>
<name>A0A937A8I8_9FLAO</name>
<keyword evidence="1" id="KW-0732">Signal</keyword>
<dbReference type="Pfam" id="PF11751">
    <property type="entry name" value="PorP_SprF"/>
    <property type="match status" value="1"/>
</dbReference>
<protein>
    <submittedName>
        <fullName evidence="2">Type IX secretion system membrane protein PorP/SprF</fullName>
    </submittedName>
</protein>
<proteinExistence type="predicted"/>